<gene>
    <name evidence="1" type="ORF">ACFOSX_08570</name>
</gene>
<accession>A0ABV8AHN5</accession>
<evidence type="ECO:0000313" key="1">
    <source>
        <dbReference type="EMBL" id="MFC3877282.1"/>
    </source>
</evidence>
<proteinExistence type="predicted"/>
<dbReference type="RefSeq" id="WP_386099270.1">
    <property type="nucleotide sequence ID" value="NZ_JBHSAT010000004.1"/>
</dbReference>
<organism evidence="1 2">
    <name type="scientific">Winogradskyella maritima</name>
    <dbReference type="NCBI Taxonomy" id="1517766"/>
    <lineage>
        <taxon>Bacteria</taxon>
        <taxon>Pseudomonadati</taxon>
        <taxon>Bacteroidota</taxon>
        <taxon>Flavobacteriia</taxon>
        <taxon>Flavobacteriales</taxon>
        <taxon>Flavobacteriaceae</taxon>
        <taxon>Winogradskyella</taxon>
    </lineage>
</organism>
<evidence type="ECO:0000313" key="2">
    <source>
        <dbReference type="Proteomes" id="UP001595812"/>
    </source>
</evidence>
<reference evidence="2" key="1">
    <citation type="journal article" date="2019" name="Int. J. Syst. Evol. Microbiol.">
        <title>The Global Catalogue of Microorganisms (GCM) 10K type strain sequencing project: providing services to taxonomists for standard genome sequencing and annotation.</title>
        <authorList>
            <consortium name="The Broad Institute Genomics Platform"/>
            <consortium name="The Broad Institute Genome Sequencing Center for Infectious Disease"/>
            <person name="Wu L."/>
            <person name="Ma J."/>
        </authorList>
    </citation>
    <scope>NUCLEOTIDE SEQUENCE [LARGE SCALE GENOMIC DNA]</scope>
    <source>
        <strain evidence="2">CECT 8979</strain>
    </source>
</reference>
<protein>
    <submittedName>
        <fullName evidence="1">Uncharacterized protein</fullName>
    </submittedName>
</protein>
<dbReference type="EMBL" id="JBHSAT010000004">
    <property type="protein sequence ID" value="MFC3877282.1"/>
    <property type="molecule type" value="Genomic_DNA"/>
</dbReference>
<sequence>MAKLKSLIKIEGTLDDLTFYKTEDGYVVRQKGGVSKNRIQTDPAFVRTRENNSEFGASATSGKLLRQAIIPLLNDAKDPKVTSRLTRVMTQVKNEDTTSVRGQRNVASGITTANGKALLKGFEFNVRSTLSSVILADINLDEATGIFTIPNLKTAQRINPPDGATHVTFSSAFLKMDFATGEKELQLSNEVNLTLNNTQTDVTLTPTVPTASGVSLYFLKIAFFQELNGVQYPLNNGAYNTLKLMEVL</sequence>
<name>A0ABV8AHN5_9FLAO</name>
<keyword evidence="2" id="KW-1185">Reference proteome</keyword>
<comment type="caution">
    <text evidence="1">The sequence shown here is derived from an EMBL/GenBank/DDBJ whole genome shotgun (WGS) entry which is preliminary data.</text>
</comment>
<dbReference type="Proteomes" id="UP001595812">
    <property type="component" value="Unassembled WGS sequence"/>
</dbReference>